<dbReference type="SMART" id="SM00116">
    <property type="entry name" value="CBS"/>
    <property type="match status" value="2"/>
</dbReference>
<dbReference type="Proteomes" id="UP000054166">
    <property type="component" value="Unassembled WGS sequence"/>
</dbReference>
<keyword evidence="7 9" id="KW-0868">Chloride</keyword>
<feature type="transmembrane region" description="Helical" evidence="9">
    <location>
        <begin position="536"/>
        <end position="557"/>
    </location>
</feature>
<comment type="similarity">
    <text evidence="9">Belongs to the chloride channel (TC 2.A.49) family.</text>
</comment>
<dbReference type="AlphaFoldDB" id="A0A0C3GG27"/>
<dbReference type="OrthoDB" id="44789at2759"/>
<evidence type="ECO:0000259" key="11">
    <source>
        <dbReference type="PROSITE" id="PS51371"/>
    </source>
</evidence>
<evidence type="ECO:0000256" key="5">
    <source>
        <dbReference type="ARBA" id="ARBA00023065"/>
    </source>
</evidence>
<feature type="transmembrane region" description="Helical" evidence="9">
    <location>
        <begin position="444"/>
        <end position="463"/>
    </location>
</feature>
<dbReference type="GO" id="GO:0005886">
    <property type="term" value="C:plasma membrane"/>
    <property type="evidence" value="ECO:0007669"/>
    <property type="project" value="TreeGrafter"/>
</dbReference>
<comment type="subcellular location">
    <subcellularLocation>
        <location evidence="1 9">Membrane</location>
        <topology evidence="1 9">Multi-pass membrane protein</topology>
    </subcellularLocation>
</comment>
<feature type="transmembrane region" description="Helical" evidence="9">
    <location>
        <begin position="216"/>
        <end position="236"/>
    </location>
</feature>
<feature type="transmembrane region" description="Helical" evidence="9">
    <location>
        <begin position="93"/>
        <end position="115"/>
    </location>
</feature>
<organism evidence="12 13">
    <name type="scientific">Piloderma croceum (strain F 1598)</name>
    <dbReference type="NCBI Taxonomy" id="765440"/>
    <lineage>
        <taxon>Eukaryota</taxon>
        <taxon>Fungi</taxon>
        <taxon>Dikarya</taxon>
        <taxon>Basidiomycota</taxon>
        <taxon>Agaricomycotina</taxon>
        <taxon>Agaricomycetes</taxon>
        <taxon>Agaricomycetidae</taxon>
        <taxon>Atheliales</taxon>
        <taxon>Atheliaceae</taxon>
        <taxon>Piloderma</taxon>
    </lineage>
</organism>
<feature type="domain" description="CBS" evidence="11">
    <location>
        <begin position="603"/>
        <end position="662"/>
    </location>
</feature>
<feature type="transmembrane region" description="Helical" evidence="9">
    <location>
        <begin position="389"/>
        <end position="407"/>
    </location>
</feature>
<evidence type="ECO:0000256" key="8">
    <source>
        <dbReference type="PROSITE-ProRule" id="PRU00703"/>
    </source>
</evidence>
<evidence type="ECO:0000256" key="3">
    <source>
        <dbReference type="ARBA" id="ARBA00022692"/>
    </source>
</evidence>
<dbReference type="Gene3D" id="1.10.3080.10">
    <property type="entry name" value="Clc chloride channel"/>
    <property type="match status" value="1"/>
</dbReference>
<feature type="transmembrane region" description="Helical" evidence="9">
    <location>
        <begin position="509"/>
        <end position="529"/>
    </location>
</feature>
<feature type="transmembrane region" description="Helical" evidence="9">
    <location>
        <begin position="351"/>
        <end position="369"/>
    </location>
</feature>
<dbReference type="EMBL" id="KN832973">
    <property type="protein sequence ID" value="KIM90609.1"/>
    <property type="molecule type" value="Genomic_DNA"/>
</dbReference>
<feature type="transmembrane region" description="Helical" evidence="9">
    <location>
        <begin position="171"/>
        <end position="196"/>
    </location>
</feature>
<evidence type="ECO:0000256" key="4">
    <source>
        <dbReference type="ARBA" id="ARBA00022989"/>
    </source>
</evidence>
<feature type="transmembrane region" description="Helical" evidence="9">
    <location>
        <begin position="308"/>
        <end position="326"/>
    </location>
</feature>
<evidence type="ECO:0000313" key="12">
    <source>
        <dbReference type="EMBL" id="KIM90609.1"/>
    </source>
</evidence>
<dbReference type="HOGENOM" id="CLU_003181_2_2_1"/>
<protein>
    <recommendedName>
        <fullName evidence="9">Chloride channel protein</fullName>
    </recommendedName>
</protein>
<dbReference type="GO" id="GO:0005247">
    <property type="term" value="F:voltage-gated chloride channel activity"/>
    <property type="evidence" value="ECO:0007669"/>
    <property type="project" value="TreeGrafter"/>
</dbReference>
<dbReference type="PANTHER" id="PTHR45711">
    <property type="entry name" value="CHLORIDE CHANNEL PROTEIN"/>
    <property type="match status" value="1"/>
</dbReference>
<dbReference type="Pfam" id="PF00654">
    <property type="entry name" value="Voltage_CLC"/>
    <property type="match status" value="1"/>
</dbReference>
<dbReference type="STRING" id="765440.A0A0C3GG27"/>
<dbReference type="InterPro" id="IPR000644">
    <property type="entry name" value="CBS_dom"/>
</dbReference>
<keyword evidence="5 9" id="KW-0406">Ion transport</keyword>
<evidence type="ECO:0000313" key="13">
    <source>
        <dbReference type="Proteomes" id="UP000054166"/>
    </source>
</evidence>
<evidence type="ECO:0000256" key="7">
    <source>
        <dbReference type="ARBA" id="ARBA00023214"/>
    </source>
</evidence>
<dbReference type="PRINTS" id="PR00762">
    <property type="entry name" value="CLCHANNEL"/>
</dbReference>
<feature type="region of interest" description="Disordered" evidence="10">
    <location>
        <begin position="1"/>
        <end position="26"/>
    </location>
</feature>
<keyword evidence="6 9" id="KW-0472">Membrane</keyword>
<dbReference type="InterPro" id="IPR046342">
    <property type="entry name" value="CBS_dom_sf"/>
</dbReference>
<evidence type="ECO:0000256" key="9">
    <source>
        <dbReference type="RuleBase" id="RU361221"/>
    </source>
</evidence>
<dbReference type="CDD" id="cd03684">
    <property type="entry name" value="ClC_3_like"/>
    <property type="match status" value="1"/>
</dbReference>
<gene>
    <name evidence="12" type="ORF">PILCRDRAFT_1872</name>
</gene>
<reference evidence="12 13" key="1">
    <citation type="submission" date="2014-04" db="EMBL/GenBank/DDBJ databases">
        <authorList>
            <consortium name="DOE Joint Genome Institute"/>
            <person name="Kuo A."/>
            <person name="Tarkka M."/>
            <person name="Buscot F."/>
            <person name="Kohler A."/>
            <person name="Nagy L.G."/>
            <person name="Floudas D."/>
            <person name="Copeland A."/>
            <person name="Barry K.W."/>
            <person name="Cichocki N."/>
            <person name="Veneault-Fourrey C."/>
            <person name="LaButti K."/>
            <person name="Lindquist E.A."/>
            <person name="Lipzen A."/>
            <person name="Lundell T."/>
            <person name="Morin E."/>
            <person name="Murat C."/>
            <person name="Sun H."/>
            <person name="Tunlid A."/>
            <person name="Henrissat B."/>
            <person name="Grigoriev I.V."/>
            <person name="Hibbett D.S."/>
            <person name="Martin F."/>
            <person name="Nordberg H.P."/>
            <person name="Cantor M.N."/>
            <person name="Hua S.X."/>
        </authorList>
    </citation>
    <scope>NUCLEOTIDE SEQUENCE [LARGE SCALE GENOMIC DNA]</scope>
    <source>
        <strain evidence="12 13">F 1598</strain>
    </source>
</reference>
<dbReference type="InterPro" id="IPR001807">
    <property type="entry name" value="ClC"/>
</dbReference>
<keyword evidence="3 9" id="KW-0812">Transmembrane</keyword>
<proteinExistence type="inferred from homology"/>
<name>A0A0C3GG27_PILCF</name>
<keyword evidence="13" id="KW-1185">Reference proteome</keyword>
<keyword evidence="2 9" id="KW-0813">Transport</keyword>
<dbReference type="GO" id="GO:0005769">
    <property type="term" value="C:early endosome"/>
    <property type="evidence" value="ECO:0007669"/>
    <property type="project" value="TreeGrafter"/>
</dbReference>
<dbReference type="CDD" id="cd04591">
    <property type="entry name" value="CBS_pair_voltage-gated_CLC_euk_bac"/>
    <property type="match status" value="1"/>
</dbReference>
<feature type="transmembrane region" description="Helical" evidence="9">
    <location>
        <begin position="272"/>
        <end position="296"/>
    </location>
</feature>
<dbReference type="Gene3D" id="3.90.1280.20">
    <property type="match status" value="1"/>
</dbReference>
<dbReference type="SUPFAM" id="SSF54631">
    <property type="entry name" value="CBS-domain pair"/>
    <property type="match status" value="1"/>
</dbReference>
<dbReference type="GO" id="GO:0005794">
    <property type="term" value="C:Golgi apparatus"/>
    <property type="evidence" value="ECO:0007669"/>
    <property type="project" value="TreeGrafter"/>
</dbReference>
<dbReference type="Pfam" id="PF00571">
    <property type="entry name" value="CBS"/>
    <property type="match status" value="1"/>
</dbReference>
<feature type="transmembrane region" description="Helical" evidence="9">
    <location>
        <begin position="243"/>
        <end position="260"/>
    </location>
</feature>
<evidence type="ECO:0000256" key="6">
    <source>
        <dbReference type="ARBA" id="ARBA00023136"/>
    </source>
</evidence>
<dbReference type="SUPFAM" id="SSF81340">
    <property type="entry name" value="Clc chloride channel"/>
    <property type="match status" value="1"/>
</dbReference>
<reference evidence="13" key="2">
    <citation type="submission" date="2015-01" db="EMBL/GenBank/DDBJ databases">
        <title>Evolutionary Origins and Diversification of the Mycorrhizal Mutualists.</title>
        <authorList>
            <consortium name="DOE Joint Genome Institute"/>
            <consortium name="Mycorrhizal Genomics Consortium"/>
            <person name="Kohler A."/>
            <person name="Kuo A."/>
            <person name="Nagy L.G."/>
            <person name="Floudas D."/>
            <person name="Copeland A."/>
            <person name="Barry K.W."/>
            <person name="Cichocki N."/>
            <person name="Veneault-Fourrey C."/>
            <person name="LaButti K."/>
            <person name="Lindquist E.A."/>
            <person name="Lipzen A."/>
            <person name="Lundell T."/>
            <person name="Morin E."/>
            <person name="Murat C."/>
            <person name="Riley R."/>
            <person name="Ohm R."/>
            <person name="Sun H."/>
            <person name="Tunlid A."/>
            <person name="Henrissat B."/>
            <person name="Grigoriev I.V."/>
            <person name="Hibbett D.S."/>
            <person name="Martin F."/>
        </authorList>
    </citation>
    <scope>NUCLEOTIDE SEQUENCE [LARGE SCALE GENOMIC DNA]</scope>
    <source>
        <strain evidence="13">F 1598</strain>
    </source>
</reference>
<sequence length="753" mass="83068">MSEQHFGLVDHSNTYPPHQDHREEETFELSEHGELLYSEHSNQSFSTKRPTYEDGNTIDWLREENAERERQRCLKSQRGARGLLLPFMDASRMWFVIVLTGIGIGVTGAWLDVLVKWLADFREGHCVHGFFYNQPSCCSGFDAGEICTDWQSWGQYLDIQYILGQSLLHSVVYVALAVVFAGSAAILVQFYAPYAFHTGIPEIKAILGGYVLDAFLSPWTLLIKALGLALAVASGLSLGKEGPLVHVACCMAYLLSGLFKQFRHNEAQKRKLLAAAAAAGVSVAFGSPLGGVLFGLEELDTFANESDVMWRGFVTSVIAAMSLQYIDPFGTAKLVLFQVTSITDTWRAFELVPWLLLAVAGGVLGSLLIKLNVRVALYRRHSALNDWPLLEVVGVSALTAAISYLIVFTRVQTSELVANLFQECDPSKTDYHGLCNPTAMWENVFLLIVTALLKIALTAWTFGMMIPAGIFLPTIAVGASLGRAVGLLTQGLQRAYPGAWVFSSCPPDPTVPCVSPGFYAVIGASAMLAGVTRMTISLVVILFELTGALSHVLPIMISVMTAKWVGDACGKDGIYSVWIAMRKYPWLPPVAYRDKGETAAQVMTPIERLVIIEDGCTLGELDNLTRKYNFHGFPVVRDAELVGYVTRDKLIEFLFAREPATLSTRRCTFSSRRSTAEDNLENLSNLVEEAILQLRKEQPQELVVDMFQKLNLRQILFTHEGRLTGMVTKTDIVALLNLHFPHTAALSELPGRP</sequence>
<dbReference type="InParanoid" id="A0A0C3GG27"/>
<dbReference type="Gene3D" id="3.10.580.10">
    <property type="entry name" value="CBS-domain"/>
    <property type="match status" value="1"/>
</dbReference>
<evidence type="ECO:0000256" key="2">
    <source>
        <dbReference type="ARBA" id="ARBA00022448"/>
    </source>
</evidence>
<evidence type="ECO:0000256" key="1">
    <source>
        <dbReference type="ARBA" id="ARBA00004141"/>
    </source>
</evidence>
<dbReference type="InterPro" id="IPR014743">
    <property type="entry name" value="Cl-channel_core"/>
</dbReference>
<keyword evidence="8" id="KW-0129">CBS domain</keyword>
<accession>A0A0C3GG27</accession>
<dbReference type="PROSITE" id="PS51371">
    <property type="entry name" value="CBS"/>
    <property type="match status" value="1"/>
</dbReference>
<dbReference type="PANTHER" id="PTHR45711:SF6">
    <property type="entry name" value="CHLORIDE CHANNEL PROTEIN"/>
    <property type="match status" value="1"/>
</dbReference>
<keyword evidence="4 9" id="KW-1133">Transmembrane helix</keyword>
<evidence type="ECO:0000256" key="10">
    <source>
        <dbReference type="SAM" id="MobiDB-lite"/>
    </source>
</evidence>